<dbReference type="GO" id="GO:0003677">
    <property type="term" value="F:DNA binding"/>
    <property type="evidence" value="ECO:0007669"/>
    <property type="project" value="UniProtKB-KW"/>
</dbReference>
<dbReference type="Gene3D" id="1.20.120.530">
    <property type="entry name" value="GntR ligand-binding domain-like"/>
    <property type="match status" value="1"/>
</dbReference>
<evidence type="ECO:0000256" key="1">
    <source>
        <dbReference type="ARBA" id="ARBA00023015"/>
    </source>
</evidence>
<dbReference type="PROSITE" id="PS50949">
    <property type="entry name" value="HTH_GNTR"/>
    <property type="match status" value="1"/>
</dbReference>
<keyword evidence="7" id="KW-1185">Reference proteome</keyword>
<dbReference type="Pfam" id="PF07729">
    <property type="entry name" value="FCD"/>
    <property type="match status" value="1"/>
</dbReference>
<evidence type="ECO:0000259" key="5">
    <source>
        <dbReference type="PROSITE" id="PS50949"/>
    </source>
</evidence>
<feature type="coiled-coil region" evidence="4">
    <location>
        <begin position="167"/>
        <end position="227"/>
    </location>
</feature>
<keyword evidence="3" id="KW-0804">Transcription</keyword>
<dbReference type="CDD" id="cd07377">
    <property type="entry name" value="WHTH_GntR"/>
    <property type="match status" value="1"/>
</dbReference>
<gene>
    <name evidence="6" type="ORF">SAMN02745116_02569</name>
</gene>
<dbReference type="SMART" id="SM00895">
    <property type="entry name" value="FCD"/>
    <property type="match status" value="1"/>
</dbReference>
<dbReference type="SUPFAM" id="SSF46785">
    <property type="entry name" value="Winged helix' DNA-binding domain"/>
    <property type="match status" value="1"/>
</dbReference>
<keyword evidence="2 6" id="KW-0238">DNA-binding</keyword>
<dbReference type="InterPro" id="IPR011711">
    <property type="entry name" value="GntR_C"/>
</dbReference>
<dbReference type="Proteomes" id="UP000190328">
    <property type="component" value="Unassembled WGS sequence"/>
</dbReference>
<evidence type="ECO:0000256" key="3">
    <source>
        <dbReference type="ARBA" id="ARBA00023163"/>
    </source>
</evidence>
<name>A0A1T4RET8_9ENTE</name>
<dbReference type="OrthoDB" id="574518at2"/>
<dbReference type="SMART" id="SM00345">
    <property type="entry name" value="HTH_GNTR"/>
    <property type="match status" value="1"/>
</dbReference>
<evidence type="ECO:0000256" key="4">
    <source>
        <dbReference type="SAM" id="Coils"/>
    </source>
</evidence>
<dbReference type="RefSeq" id="WP_078808447.1">
    <property type="nucleotide sequence ID" value="NZ_FUXI01000046.1"/>
</dbReference>
<dbReference type="PANTHER" id="PTHR43537:SF5">
    <property type="entry name" value="UXU OPERON TRANSCRIPTIONAL REGULATOR"/>
    <property type="match status" value="1"/>
</dbReference>
<dbReference type="AlphaFoldDB" id="A0A1T4RET8"/>
<dbReference type="InterPro" id="IPR036388">
    <property type="entry name" value="WH-like_DNA-bd_sf"/>
</dbReference>
<dbReference type="EMBL" id="FUXI01000046">
    <property type="protein sequence ID" value="SKA14326.1"/>
    <property type="molecule type" value="Genomic_DNA"/>
</dbReference>
<dbReference type="InterPro" id="IPR036390">
    <property type="entry name" value="WH_DNA-bd_sf"/>
</dbReference>
<evidence type="ECO:0000313" key="7">
    <source>
        <dbReference type="Proteomes" id="UP000190328"/>
    </source>
</evidence>
<accession>A0A1T4RET8</accession>
<dbReference type="GO" id="GO:0003700">
    <property type="term" value="F:DNA-binding transcription factor activity"/>
    <property type="evidence" value="ECO:0007669"/>
    <property type="project" value="InterPro"/>
</dbReference>
<evidence type="ECO:0000313" key="6">
    <source>
        <dbReference type="EMBL" id="SKA14326.1"/>
    </source>
</evidence>
<dbReference type="SUPFAM" id="SSF48008">
    <property type="entry name" value="GntR ligand-binding domain-like"/>
    <property type="match status" value="1"/>
</dbReference>
<organism evidence="6 7">
    <name type="scientific">Pilibacter termitis</name>
    <dbReference type="NCBI Taxonomy" id="263852"/>
    <lineage>
        <taxon>Bacteria</taxon>
        <taxon>Bacillati</taxon>
        <taxon>Bacillota</taxon>
        <taxon>Bacilli</taxon>
        <taxon>Lactobacillales</taxon>
        <taxon>Enterococcaceae</taxon>
        <taxon>Pilibacter</taxon>
    </lineage>
</organism>
<dbReference type="STRING" id="263852.SAMN02745116_02569"/>
<dbReference type="InterPro" id="IPR000524">
    <property type="entry name" value="Tscrpt_reg_HTH_GntR"/>
</dbReference>
<sequence>MLKQTFKLSTESNREYIYRTIQESIVEFYLRPNDRINEIAIAEKLNLSRTPVREALILLEKNCLIEVRPKVGTFVTKINSNSIKTVVFMRKVLETEIIRLACQQLNTKDLEAIIQILNAQKTLLTLPDEFDTLFSLDNLFHQAIYSAVGKEKIWLRLQNFSNPFNRARKLDIMLGNVEKRIDEHEELLEIIQNRQLEKVEIFVAKHLNNVDELLERLTKEFAEYFETV</sequence>
<dbReference type="Gene3D" id="1.10.10.10">
    <property type="entry name" value="Winged helix-like DNA-binding domain superfamily/Winged helix DNA-binding domain"/>
    <property type="match status" value="1"/>
</dbReference>
<dbReference type="InterPro" id="IPR008920">
    <property type="entry name" value="TF_FadR/GntR_C"/>
</dbReference>
<keyword evidence="1" id="KW-0805">Transcription regulation</keyword>
<feature type="domain" description="HTH gntR-type" evidence="5">
    <location>
        <begin position="11"/>
        <end position="78"/>
    </location>
</feature>
<evidence type="ECO:0000256" key="2">
    <source>
        <dbReference type="ARBA" id="ARBA00023125"/>
    </source>
</evidence>
<protein>
    <submittedName>
        <fullName evidence="6">DNA-binding transcriptional regulator, GntR family</fullName>
    </submittedName>
</protein>
<dbReference type="Pfam" id="PF00392">
    <property type="entry name" value="GntR"/>
    <property type="match status" value="1"/>
</dbReference>
<keyword evidence="4" id="KW-0175">Coiled coil</keyword>
<proteinExistence type="predicted"/>
<reference evidence="6 7" key="1">
    <citation type="submission" date="2017-02" db="EMBL/GenBank/DDBJ databases">
        <authorList>
            <person name="Peterson S.W."/>
        </authorList>
    </citation>
    <scope>NUCLEOTIDE SEQUENCE [LARGE SCALE GENOMIC DNA]</scope>
    <source>
        <strain evidence="6 7">ATCC BAA-1030</strain>
    </source>
</reference>
<dbReference type="PANTHER" id="PTHR43537">
    <property type="entry name" value="TRANSCRIPTIONAL REGULATOR, GNTR FAMILY"/>
    <property type="match status" value="1"/>
</dbReference>